<keyword evidence="3" id="KW-1185">Reference proteome</keyword>
<dbReference type="PANTHER" id="PTHR43794:SF5">
    <property type="entry name" value="CHLOROHYDROLASE FAMILY PROTEIN"/>
    <property type="match status" value="1"/>
</dbReference>
<dbReference type="InterPro" id="IPR032466">
    <property type="entry name" value="Metal_Hydrolase"/>
</dbReference>
<dbReference type="PANTHER" id="PTHR43794">
    <property type="entry name" value="AMINOHYDROLASE SSNA-RELATED"/>
    <property type="match status" value="1"/>
</dbReference>
<dbReference type="Pfam" id="PF01979">
    <property type="entry name" value="Amidohydro_1"/>
    <property type="match status" value="1"/>
</dbReference>
<protein>
    <submittedName>
        <fullName evidence="2">Amidohydrolase family protein</fullName>
    </submittedName>
</protein>
<reference evidence="3" key="1">
    <citation type="journal article" date="2019" name="Int. J. Syst. Evol. Microbiol.">
        <title>The Global Catalogue of Microorganisms (GCM) 10K type strain sequencing project: providing services to taxonomists for standard genome sequencing and annotation.</title>
        <authorList>
            <consortium name="The Broad Institute Genomics Platform"/>
            <consortium name="The Broad Institute Genome Sequencing Center for Infectious Disease"/>
            <person name="Wu L."/>
            <person name="Ma J."/>
        </authorList>
    </citation>
    <scope>NUCLEOTIDE SEQUENCE [LARGE SCALE GENOMIC DNA]</scope>
    <source>
        <strain evidence="3">JCM 17939</strain>
    </source>
</reference>
<dbReference type="EMBL" id="BAABHK010000004">
    <property type="protein sequence ID" value="GAA4626275.1"/>
    <property type="molecule type" value="Genomic_DNA"/>
</dbReference>
<evidence type="ECO:0000313" key="3">
    <source>
        <dbReference type="Proteomes" id="UP001501442"/>
    </source>
</evidence>
<dbReference type="Gene3D" id="3.20.20.140">
    <property type="entry name" value="Metal-dependent hydrolases"/>
    <property type="match status" value="1"/>
</dbReference>
<dbReference type="Proteomes" id="UP001501442">
    <property type="component" value="Unassembled WGS sequence"/>
</dbReference>
<dbReference type="Gene3D" id="2.30.40.10">
    <property type="entry name" value="Urease, subunit C, domain 1"/>
    <property type="match status" value="1"/>
</dbReference>
<accession>A0ABP8U9V3</accession>
<name>A0ABP8U9V3_9ACTN</name>
<gene>
    <name evidence="2" type="ORF">GCM10023196_033840</name>
</gene>
<dbReference type="InterPro" id="IPR050287">
    <property type="entry name" value="MTA/SAH_deaminase"/>
</dbReference>
<dbReference type="RefSeq" id="WP_345431770.1">
    <property type="nucleotide sequence ID" value="NZ_BAABHK010000004.1"/>
</dbReference>
<evidence type="ECO:0000259" key="1">
    <source>
        <dbReference type="Pfam" id="PF01979"/>
    </source>
</evidence>
<proteinExistence type="predicted"/>
<evidence type="ECO:0000313" key="2">
    <source>
        <dbReference type="EMBL" id="GAA4626275.1"/>
    </source>
</evidence>
<organism evidence="2 3">
    <name type="scientific">Actinoallomurus vinaceus</name>
    <dbReference type="NCBI Taxonomy" id="1080074"/>
    <lineage>
        <taxon>Bacteria</taxon>
        <taxon>Bacillati</taxon>
        <taxon>Actinomycetota</taxon>
        <taxon>Actinomycetes</taxon>
        <taxon>Streptosporangiales</taxon>
        <taxon>Thermomonosporaceae</taxon>
        <taxon>Actinoallomurus</taxon>
    </lineage>
</organism>
<dbReference type="NCBIfam" id="NF006056">
    <property type="entry name" value="PRK08204.1"/>
    <property type="match status" value="1"/>
</dbReference>
<dbReference type="SUPFAM" id="SSF51338">
    <property type="entry name" value="Composite domain of metallo-dependent hydrolases"/>
    <property type="match status" value="1"/>
</dbReference>
<comment type="caution">
    <text evidence="2">The sequence shown here is derived from an EMBL/GenBank/DDBJ whole genome shotgun (WGS) entry which is preliminary data.</text>
</comment>
<dbReference type="SUPFAM" id="SSF51556">
    <property type="entry name" value="Metallo-dependent hydrolases"/>
    <property type="match status" value="1"/>
</dbReference>
<dbReference type="InterPro" id="IPR011059">
    <property type="entry name" value="Metal-dep_hydrolase_composite"/>
</dbReference>
<feature type="domain" description="Amidohydrolase-related" evidence="1">
    <location>
        <begin position="54"/>
        <end position="383"/>
    </location>
</feature>
<sequence>MSRILIQGGLVVDTDPTPHATPATDLLVEDGVIAAVGSNLPAEGAEVIDARHHLVLPGFVDTHRHTWQSVLRSTAPYASLEEYLQAIVYGAAPRFRPEDVYAGDLLGALECLNTGITTLLDWSHIQLSPEHTDAALDALRDSGIRAVFGYAHPAPDQRRPDEVRRVHDAVGGRVAMTLAAWGPGIGSMEDAEADWRLARDLGLRISVHVNGPGPIEQLGDRGLLGPDTTYIHVNGVTDDEFKLMADSGGTASVSPILEAQMRLGRPEVDRLRAFGVRTSLGADAVTSVAGDMFGLMRAAFAFGRAGDPAMSAADVLRMATIDGAAALGLEDRVGSLRPGKQADLVLLRTDTPNLVPLRDPITAVVTAADLSNVDTVLVAGEVVKRAGRLVRADLRRTFDLAERTATHLAE</sequence>
<dbReference type="InterPro" id="IPR006680">
    <property type="entry name" value="Amidohydro-rel"/>
</dbReference>